<keyword evidence="8" id="KW-1185">Reference proteome</keyword>
<dbReference type="InterPro" id="IPR007016">
    <property type="entry name" value="O-antigen_ligase-rel_domated"/>
</dbReference>
<evidence type="ECO:0000313" key="7">
    <source>
        <dbReference type="EMBL" id="NEZ60312.1"/>
    </source>
</evidence>
<dbReference type="Pfam" id="PF13181">
    <property type="entry name" value="TPR_8"/>
    <property type="match status" value="1"/>
</dbReference>
<dbReference type="InterPro" id="IPR051533">
    <property type="entry name" value="WaaL-like"/>
</dbReference>
<feature type="transmembrane region" description="Helical" evidence="5">
    <location>
        <begin position="164"/>
        <end position="187"/>
    </location>
</feature>
<organism evidence="7 8">
    <name type="scientific">Adonisia turfae CCMR0081</name>
    <dbReference type="NCBI Taxonomy" id="2292702"/>
    <lineage>
        <taxon>Bacteria</taxon>
        <taxon>Bacillati</taxon>
        <taxon>Cyanobacteriota</taxon>
        <taxon>Adonisia</taxon>
        <taxon>Adonisia turfae</taxon>
    </lineage>
</organism>
<evidence type="ECO:0000259" key="6">
    <source>
        <dbReference type="Pfam" id="PF04932"/>
    </source>
</evidence>
<keyword evidence="4 5" id="KW-0472">Membrane</keyword>
<keyword evidence="2 5" id="KW-0812">Transmembrane</keyword>
<feature type="transmembrane region" description="Helical" evidence="5">
    <location>
        <begin position="65"/>
        <end position="89"/>
    </location>
</feature>
<proteinExistence type="predicted"/>
<dbReference type="InterPro" id="IPR019734">
    <property type="entry name" value="TPR_rpt"/>
</dbReference>
<feature type="transmembrane region" description="Helical" evidence="5">
    <location>
        <begin position="343"/>
        <end position="365"/>
    </location>
</feature>
<feature type="transmembrane region" description="Helical" evidence="5">
    <location>
        <begin position="39"/>
        <end position="58"/>
    </location>
</feature>
<feature type="transmembrane region" description="Helical" evidence="5">
    <location>
        <begin position="433"/>
        <end position="453"/>
    </location>
</feature>
<sequence>MELFKRLTTYDSLLGVSLLGFATFAWLPDSYFRMVSWPWVLVWQGAFLLVFGICIGRLRRLQQPFYLLGFGFDWLILGLFLCLIVSSVIAPFPLLALQNSLLVSCYVILIYGLYNSRFSALQLCQGVVWVGAIAAIISLALWRPTPAMWLSSNFYDAIRNRFPLGHHNFTGGYFVLLLPTAVGIAWLQLGWKRWVYGLLAAVITIALYASGSRGAWLGGVLLLLLTLTMGIVRSRGKTRLGVLLLALLTICLAVGVLMSNPRIRSLVPIDIGSAPQATTLRPVTDGPTSDRFFMAQAAINILQDRPLGLGPGNLGRVYERYRPLEVGTGLNQVQQLHNLPLQIAAELGVGGLALYGGTVICLVQLHRQFKHLASPQHRQLSLMATLGFLGYGVSSLTDYQLENIPIAVTLSVLLVSLLKLGQELTFSTFSKSTGRVGSLLLLITVVLIVQVWLRADLALWMTHQGVSLTGQGNLSQANSKFYKASTLAPWDPIPAALGAQQLSSLAETASDENQKLLREEAIQLYQQTLRVAPNDIWFNQNLAVLAWQLGHVEQAHQAITKVVQLSPRSKNHSYYLLGLTYQAMGNTESAIAALALECLINPQVLTFQSWQQELSPLRAAVFTRVLQHYQTVLLALDPKHPLYSPLAAHITTLKWWSNSTFQVQNSEDGRLLHQALFTIEENPEQAAILLDRCIVEATDDVSGCRLLKAWLQTSYLPDYLEAVALNPIEKEKVRSHILTERTLKDWFWSTTQPVFNNQRVGLALLYRSYYAKRVSSILLPENLRQFSIPVSLNLFSLSWPREFPPLDHLVESLRTEAFGLPHPTRNNFKFSHFQNSDVS</sequence>
<evidence type="ECO:0000256" key="3">
    <source>
        <dbReference type="ARBA" id="ARBA00022989"/>
    </source>
</evidence>
<dbReference type="Proteomes" id="UP000481033">
    <property type="component" value="Unassembled WGS sequence"/>
</dbReference>
<feature type="domain" description="O-antigen ligase-related" evidence="6">
    <location>
        <begin position="199"/>
        <end position="355"/>
    </location>
</feature>
<keyword evidence="3 5" id="KW-1133">Transmembrane helix</keyword>
<feature type="transmembrane region" description="Helical" evidence="5">
    <location>
        <begin position="240"/>
        <end position="258"/>
    </location>
</feature>
<evidence type="ECO:0000313" key="8">
    <source>
        <dbReference type="Proteomes" id="UP000481033"/>
    </source>
</evidence>
<dbReference type="RefSeq" id="WP_163702893.1">
    <property type="nucleotide sequence ID" value="NZ_QXHD01000004.1"/>
</dbReference>
<accession>A0A6M0RX72</accession>
<feature type="transmembrane region" description="Helical" evidence="5">
    <location>
        <begin position="194"/>
        <end position="210"/>
    </location>
</feature>
<evidence type="ECO:0000256" key="2">
    <source>
        <dbReference type="ARBA" id="ARBA00022692"/>
    </source>
</evidence>
<name>A0A6M0RX72_9CYAN</name>
<comment type="caution">
    <text evidence="7">The sequence shown here is derived from an EMBL/GenBank/DDBJ whole genome shotgun (WGS) entry which is preliminary data.</text>
</comment>
<dbReference type="GO" id="GO:0016020">
    <property type="term" value="C:membrane"/>
    <property type="evidence" value="ECO:0007669"/>
    <property type="project" value="UniProtKB-SubCell"/>
</dbReference>
<protein>
    <recommendedName>
        <fullName evidence="6">O-antigen ligase-related domain-containing protein</fullName>
    </recommendedName>
</protein>
<evidence type="ECO:0000256" key="4">
    <source>
        <dbReference type="ARBA" id="ARBA00023136"/>
    </source>
</evidence>
<dbReference type="Pfam" id="PF04932">
    <property type="entry name" value="Wzy_C"/>
    <property type="match status" value="1"/>
</dbReference>
<feature type="transmembrane region" description="Helical" evidence="5">
    <location>
        <begin position="7"/>
        <end position="27"/>
    </location>
</feature>
<feature type="transmembrane region" description="Helical" evidence="5">
    <location>
        <begin position="126"/>
        <end position="144"/>
    </location>
</feature>
<reference evidence="7 8" key="1">
    <citation type="journal article" date="2020" name="Microb. Ecol.">
        <title>Ecogenomics of the Marine Benthic Filamentous Cyanobacterium Adonisia.</title>
        <authorList>
            <person name="Walter J.M."/>
            <person name="Coutinho F.H."/>
            <person name="Leomil L."/>
            <person name="Hargreaves P.I."/>
            <person name="Campeao M.E."/>
            <person name="Vieira V.V."/>
            <person name="Silva B.S."/>
            <person name="Fistarol G.O."/>
            <person name="Salomon P.S."/>
            <person name="Sawabe T."/>
            <person name="Mino S."/>
            <person name="Hosokawa M."/>
            <person name="Miyashita H."/>
            <person name="Maruyama F."/>
            <person name="van Verk M.C."/>
            <person name="Dutilh B.E."/>
            <person name="Thompson C.C."/>
            <person name="Thompson F.L."/>
        </authorList>
    </citation>
    <scope>NUCLEOTIDE SEQUENCE [LARGE SCALE GENOMIC DNA]</scope>
    <source>
        <strain evidence="7 8">CCMR0081</strain>
    </source>
</reference>
<dbReference type="Gene3D" id="1.25.40.10">
    <property type="entry name" value="Tetratricopeptide repeat domain"/>
    <property type="match status" value="1"/>
</dbReference>
<gene>
    <name evidence="7" type="ORF">DXZ20_32645</name>
</gene>
<dbReference type="AlphaFoldDB" id="A0A6M0RX72"/>
<feature type="transmembrane region" description="Helical" evidence="5">
    <location>
        <begin position="216"/>
        <end position="233"/>
    </location>
</feature>
<evidence type="ECO:0000256" key="5">
    <source>
        <dbReference type="SAM" id="Phobius"/>
    </source>
</evidence>
<dbReference type="InterPro" id="IPR011990">
    <property type="entry name" value="TPR-like_helical_dom_sf"/>
</dbReference>
<comment type="subcellular location">
    <subcellularLocation>
        <location evidence="1">Membrane</location>
        <topology evidence="1">Multi-pass membrane protein</topology>
    </subcellularLocation>
</comment>
<dbReference type="EMBL" id="QXHD01000004">
    <property type="protein sequence ID" value="NEZ60312.1"/>
    <property type="molecule type" value="Genomic_DNA"/>
</dbReference>
<evidence type="ECO:0000256" key="1">
    <source>
        <dbReference type="ARBA" id="ARBA00004141"/>
    </source>
</evidence>
<dbReference type="PANTHER" id="PTHR37422">
    <property type="entry name" value="TEICHURONIC ACID BIOSYNTHESIS PROTEIN TUAE"/>
    <property type="match status" value="1"/>
</dbReference>
<dbReference type="SUPFAM" id="SSF48452">
    <property type="entry name" value="TPR-like"/>
    <property type="match status" value="1"/>
</dbReference>
<feature type="transmembrane region" description="Helical" evidence="5">
    <location>
        <begin position="95"/>
        <end position="114"/>
    </location>
</feature>
<dbReference type="PANTHER" id="PTHR37422:SF23">
    <property type="entry name" value="TEICHURONIC ACID BIOSYNTHESIS PROTEIN TUAE"/>
    <property type="match status" value="1"/>
</dbReference>